<keyword evidence="4" id="KW-0092">Biotin</keyword>
<dbReference type="FunFam" id="3.30.1490.20:FF:000003">
    <property type="entry name" value="acetyl-CoA carboxylase isoform X1"/>
    <property type="match status" value="1"/>
</dbReference>
<evidence type="ECO:0000256" key="4">
    <source>
        <dbReference type="ARBA" id="ARBA00023267"/>
    </source>
</evidence>
<dbReference type="Pfam" id="PF02785">
    <property type="entry name" value="Biotin_carb_C"/>
    <property type="match status" value="1"/>
</dbReference>
<dbReference type="PROSITE" id="PS50975">
    <property type="entry name" value="ATP_GRASP"/>
    <property type="match status" value="1"/>
</dbReference>
<dbReference type="FunFam" id="3.40.50.20:FF:000010">
    <property type="entry name" value="Propionyl-CoA carboxylase subunit alpha"/>
    <property type="match status" value="1"/>
</dbReference>
<dbReference type="InterPro" id="IPR005479">
    <property type="entry name" value="CPAse_ATP-bd"/>
</dbReference>
<dbReference type="InterPro" id="IPR050856">
    <property type="entry name" value="Biotin_carboxylase_complex"/>
</dbReference>
<dbReference type="Gene3D" id="3.30.1490.20">
    <property type="entry name" value="ATP-grasp fold, A domain"/>
    <property type="match status" value="1"/>
</dbReference>
<evidence type="ECO:0000313" key="6">
    <source>
        <dbReference type="Proteomes" id="UP000249799"/>
    </source>
</evidence>
<dbReference type="FunFam" id="3.30.470.20:FF:000028">
    <property type="entry name" value="Methylcrotonoyl-CoA carboxylase subunit alpha, mitochondrial"/>
    <property type="match status" value="1"/>
</dbReference>
<dbReference type="OrthoDB" id="9769961at2"/>
<evidence type="ECO:0000313" key="5">
    <source>
        <dbReference type="EMBL" id="AWV89191.1"/>
    </source>
</evidence>
<evidence type="ECO:0000256" key="1">
    <source>
        <dbReference type="ARBA" id="ARBA00022598"/>
    </source>
</evidence>
<dbReference type="PROSITE" id="PS00866">
    <property type="entry name" value="CPSASE_1"/>
    <property type="match status" value="1"/>
</dbReference>
<dbReference type="InterPro" id="IPR005481">
    <property type="entry name" value="BC-like_N"/>
</dbReference>
<dbReference type="PANTHER" id="PTHR18866">
    <property type="entry name" value="CARBOXYLASE:PYRUVATE/ACETYL-COA/PROPIONYL-COA CARBOXYLASE"/>
    <property type="match status" value="1"/>
</dbReference>
<evidence type="ECO:0000256" key="2">
    <source>
        <dbReference type="ARBA" id="ARBA00022741"/>
    </source>
</evidence>
<dbReference type="InterPro" id="IPR005482">
    <property type="entry name" value="Biotin_COase_C"/>
</dbReference>
<dbReference type="NCBIfam" id="NF006367">
    <property type="entry name" value="PRK08591.1"/>
    <property type="match status" value="1"/>
</dbReference>
<keyword evidence="1" id="KW-0436">Ligase</keyword>
<dbReference type="InterPro" id="IPR013815">
    <property type="entry name" value="ATP_grasp_subdomain_1"/>
</dbReference>
<keyword evidence="6" id="KW-1185">Reference proteome</keyword>
<dbReference type="GO" id="GO:0005524">
    <property type="term" value="F:ATP binding"/>
    <property type="evidence" value="ECO:0007669"/>
    <property type="project" value="UniProtKB-UniRule"/>
</dbReference>
<dbReference type="SUPFAM" id="SSF51246">
    <property type="entry name" value="Rudiment single hybrid motif"/>
    <property type="match status" value="1"/>
</dbReference>
<proteinExistence type="predicted"/>
<dbReference type="SUPFAM" id="SSF56059">
    <property type="entry name" value="Glutathione synthetase ATP-binding domain-like"/>
    <property type="match status" value="1"/>
</dbReference>
<dbReference type="SMART" id="SM00878">
    <property type="entry name" value="Biotin_carb_C"/>
    <property type="match status" value="1"/>
</dbReference>
<reference evidence="5 6" key="1">
    <citation type="submission" date="2018-06" db="EMBL/GenBank/DDBJ databases">
        <title>Lujinxingia sediminis gen. nov. sp. nov., a new facultative anaerobic member of the class Deltaproteobacteria, and proposal of Lujinxingaceae fam. nov.</title>
        <authorList>
            <person name="Guo L.-Y."/>
            <person name="Li C.-M."/>
            <person name="Wang S."/>
            <person name="Du Z.-J."/>
        </authorList>
    </citation>
    <scope>NUCLEOTIDE SEQUENCE [LARGE SCALE GENOMIC DNA]</scope>
    <source>
        <strain evidence="5 6">FA350</strain>
    </source>
</reference>
<evidence type="ECO:0000256" key="3">
    <source>
        <dbReference type="ARBA" id="ARBA00022840"/>
    </source>
</evidence>
<dbReference type="AlphaFoldDB" id="A0A2Z4FJK3"/>
<dbReference type="Proteomes" id="UP000249799">
    <property type="component" value="Chromosome"/>
</dbReference>
<accession>A0A2Z4FJK3</accession>
<gene>
    <name evidence="5" type="ORF">DN745_07495</name>
</gene>
<dbReference type="KEGG" id="bsed:DN745_07495"/>
<sequence length="450" mass="49219">MFDKILIANRGEIAVRVIRTCQRMGIHTIAVYSDADADAAHVRLADEAHLIGEAPVGKSYLNMERILRVAQESGAQAVHPGYGLLSENARFVEMVEQAGIVFIGPRSQVMELMGDKAQARTVAEKAGVPVVPGSPGPVADEDAAVAAAEELGYPVLVKAAAGGGGIGMKVAKNEKKLRKAYQSCQRRAMSSFGDDTIYIERYIQNPRHIEVQVIADTHGNAVHLFERECSVQRRHQKVIEEAPSPFVSKHEDINLRARMTEAALALVNATEYTNAGTLEFIVGEDASFYFIEMNTRLQVEHTVTEEITGVDLVEWQIRVAFGESLPMSQDALTISGHAIECRIYAENPAKKFMPAPGHIGAYTEPSGPGVRVDSGVHADSEVTPYYDPMLAKLITHGADRDEAIARMRGALDAYQIEELVTNLSMHAELLRDEDFVAGDFHTGWLEARGK</sequence>
<keyword evidence="3" id="KW-0067">ATP-binding</keyword>
<dbReference type="InterPro" id="IPR011761">
    <property type="entry name" value="ATP-grasp"/>
</dbReference>
<dbReference type="GO" id="GO:0016874">
    <property type="term" value="F:ligase activity"/>
    <property type="evidence" value="ECO:0007669"/>
    <property type="project" value="UniProtKB-KW"/>
</dbReference>
<dbReference type="Gene3D" id="3.40.50.20">
    <property type="match status" value="1"/>
</dbReference>
<dbReference type="Gene3D" id="3.30.470.20">
    <property type="entry name" value="ATP-grasp fold, B domain"/>
    <property type="match status" value="1"/>
</dbReference>
<dbReference type="SUPFAM" id="SSF52440">
    <property type="entry name" value="PreATP-grasp domain"/>
    <property type="match status" value="1"/>
</dbReference>
<dbReference type="GO" id="GO:0046872">
    <property type="term" value="F:metal ion binding"/>
    <property type="evidence" value="ECO:0007669"/>
    <property type="project" value="InterPro"/>
</dbReference>
<protein>
    <submittedName>
        <fullName evidence="5">Biotin carboxylase</fullName>
    </submittedName>
</protein>
<dbReference type="Pfam" id="PF02786">
    <property type="entry name" value="CPSase_L_D2"/>
    <property type="match status" value="1"/>
</dbReference>
<dbReference type="PROSITE" id="PS00867">
    <property type="entry name" value="CPSASE_2"/>
    <property type="match status" value="1"/>
</dbReference>
<dbReference type="PANTHER" id="PTHR18866:SF33">
    <property type="entry name" value="METHYLCROTONOYL-COA CARBOXYLASE SUBUNIT ALPHA, MITOCHONDRIAL-RELATED"/>
    <property type="match status" value="1"/>
</dbReference>
<organism evidence="5 6">
    <name type="scientific">Bradymonas sediminis</name>
    <dbReference type="NCBI Taxonomy" id="1548548"/>
    <lineage>
        <taxon>Bacteria</taxon>
        <taxon>Deltaproteobacteria</taxon>
        <taxon>Bradymonadales</taxon>
        <taxon>Bradymonadaceae</taxon>
        <taxon>Bradymonas</taxon>
    </lineage>
</organism>
<dbReference type="EMBL" id="CP030032">
    <property type="protein sequence ID" value="AWV89191.1"/>
    <property type="molecule type" value="Genomic_DNA"/>
</dbReference>
<dbReference type="PROSITE" id="PS50979">
    <property type="entry name" value="BC"/>
    <property type="match status" value="1"/>
</dbReference>
<name>A0A2Z4FJK3_9DELT</name>
<dbReference type="InterPro" id="IPR016185">
    <property type="entry name" value="PreATP-grasp_dom_sf"/>
</dbReference>
<keyword evidence="2" id="KW-0547">Nucleotide-binding</keyword>
<dbReference type="InterPro" id="IPR011054">
    <property type="entry name" value="Rudment_hybrid_motif"/>
</dbReference>
<dbReference type="Pfam" id="PF00289">
    <property type="entry name" value="Biotin_carb_N"/>
    <property type="match status" value="1"/>
</dbReference>
<dbReference type="InterPro" id="IPR011764">
    <property type="entry name" value="Biotin_carboxylation_dom"/>
</dbReference>
<dbReference type="RefSeq" id="WP_111333490.1">
    <property type="nucleotide sequence ID" value="NZ_CP030032.1"/>
</dbReference>